<name>A0A0Q3QS23_9BACI</name>
<dbReference type="Gene3D" id="1.10.287.1080">
    <property type="entry name" value="MazG-like"/>
    <property type="match status" value="1"/>
</dbReference>
<dbReference type="PANTHER" id="PTHR46523">
    <property type="entry name" value="DCTP PYROPHOSPHATASE 1"/>
    <property type="match status" value="1"/>
</dbReference>
<dbReference type="InterPro" id="IPR004518">
    <property type="entry name" value="MazG-like_dom"/>
</dbReference>
<dbReference type="SUPFAM" id="SSF101386">
    <property type="entry name" value="all-alpha NTP pyrophosphatases"/>
    <property type="match status" value="1"/>
</dbReference>
<evidence type="ECO:0000313" key="3">
    <source>
        <dbReference type="Proteomes" id="UP000050996"/>
    </source>
</evidence>
<dbReference type="AlphaFoldDB" id="A0A0Q3QS23"/>
<dbReference type="PIRSF" id="PIRSF006639">
    <property type="entry name" value="UCP006639_pph"/>
    <property type="match status" value="1"/>
</dbReference>
<evidence type="ECO:0000259" key="1">
    <source>
        <dbReference type="Pfam" id="PF03819"/>
    </source>
</evidence>
<dbReference type="PANTHER" id="PTHR46523:SF1">
    <property type="entry name" value="DCTP PYROPHOSPHATASE 1"/>
    <property type="match status" value="1"/>
</dbReference>
<evidence type="ECO:0000313" key="2">
    <source>
        <dbReference type="EMBL" id="KQL20478.1"/>
    </source>
</evidence>
<dbReference type="PATRIC" id="fig|1637975.4.peg.3773"/>
<dbReference type="STRING" id="1637975.AN957_19070"/>
<dbReference type="Pfam" id="PF03819">
    <property type="entry name" value="MazG"/>
    <property type="match status" value="1"/>
</dbReference>
<dbReference type="Proteomes" id="UP000050996">
    <property type="component" value="Unassembled WGS sequence"/>
</dbReference>
<comment type="caution">
    <text evidence="2">The sequence shown here is derived from an EMBL/GenBank/DDBJ whole genome shotgun (WGS) entry which is preliminary data.</text>
</comment>
<proteinExistence type="predicted"/>
<feature type="domain" description="NTP pyrophosphohydrolase MazG-like" evidence="1">
    <location>
        <begin position="24"/>
        <end position="96"/>
    </location>
</feature>
<dbReference type="RefSeq" id="WP_056685641.1">
    <property type="nucleotide sequence ID" value="NZ_LJIX01000006.1"/>
</dbReference>
<reference evidence="2 3" key="1">
    <citation type="submission" date="2015-09" db="EMBL/GenBank/DDBJ databases">
        <title>Genome sequencing project for genomic taxonomy and phylogenomics of Bacillus-like bacteria.</title>
        <authorList>
            <person name="Liu B."/>
            <person name="Wang J."/>
            <person name="Zhu Y."/>
            <person name="Liu G."/>
            <person name="Chen Q."/>
            <person name="Chen Z."/>
            <person name="Lan J."/>
            <person name="Che J."/>
            <person name="Ge C."/>
            <person name="Shi H."/>
            <person name="Pan Z."/>
            <person name="Liu X."/>
        </authorList>
    </citation>
    <scope>NUCLEOTIDE SEQUENCE [LARGE SCALE GENOMIC DNA]</scope>
    <source>
        <strain evidence="2 3">FJAT-18043</strain>
    </source>
</reference>
<dbReference type="InterPro" id="IPR011379">
    <property type="entry name" value="MazG-related_GP37"/>
</dbReference>
<protein>
    <recommendedName>
        <fullName evidence="1">NTP pyrophosphohydrolase MazG-like domain-containing protein</fullName>
    </recommendedName>
</protein>
<gene>
    <name evidence="2" type="ORF">AN957_19070</name>
</gene>
<dbReference type="EMBL" id="LJIX01000006">
    <property type="protein sequence ID" value="KQL20478.1"/>
    <property type="molecule type" value="Genomic_DNA"/>
</dbReference>
<sequence>MKLNDYQQVSQRTMPASDDKGVSNYALGLVCEAGEVGDIIKKEVFHGHEVDRKKIKDELGDVLHYLAGLATMYGFTLEQVAMTNIEKLMKRYPDGFSSERSVNRID</sequence>
<dbReference type="InterPro" id="IPR052555">
    <property type="entry name" value="dCTP_Pyrophosphatase"/>
</dbReference>
<organism evidence="2 3">
    <name type="scientific">Cytobacillus solani</name>
    <dbReference type="NCBI Taxonomy" id="1637975"/>
    <lineage>
        <taxon>Bacteria</taxon>
        <taxon>Bacillati</taxon>
        <taxon>Bacillota</taxon>
        <taxon>Bacilli</taxon>
        <taxon>Bacillales</taxon>
        <taxon>Bacillaceae</taxon>
        <taxon>Cytobacillus</taxon>
    </lineage>
</organism>
<accession>A0A0Q3QS23</accession>
<dbReference type="CDD" id="cd11541">
    <property type="entry name" value="NTP-PPase_u4"/>
    <property type="match status" value="1"/>
</dbReference>
<keyword evidence="3" id="KW-1185">Reference proteome</keyword>